<dbReference type="RefSeq" id="WP_340348086.1">
    <property type="nucleotide sequence ID" value="NZ_JBBKZT010000032.1"/>
</dbReference>
<keyword evidence="3" id="KW-1185">Reference proteome</keyword>
<reference evidence="2 3" key="1">
    <citation type="submission" date="2024-03" db="EMBL/GenBank/DDBJ databases">
        <title>Novel species of the genus Variovorax.</title>
        <authorList>
            <person name="Liu Q."/>
            <person name="Xin Y.-H."/>
        </authorList>
    </citation>
    <scope>NUCLEOTIDE SEQUENCE [LARGE SCALE GENOMIC DNA]</scope>
    <source>
        <strain evidence="2 3">KACC 18900</strain>
    </source>
</reference>
<organism evidence="2 3">
    <name type="scientific">Variovorax rhizosphaerae</name>
    <dbReference type="NCBI Taxonomy" id="1836200"/>
    <lineage>
        <taxon>Bacteria</taxon>
        <taxon>Pseudomonadati</taxon>
        <taxon>Pseudomonadota</taxon>
        <taxon>Betaproteobacteria</taxon>
        <taxon>Burkholderiales</taxon>
        <taxon>Comamonadaceae</taxon>
        <taxon>Variovorax</taxon>
    </lineage>
</organism>
<sequence>MTDAVDPLTAKAKLALSRAELLAAMGYEELRNSADDRTTVVPRLHHEGRASASGLGAKLARSAVGRWWHRHPLSGVVELGQPLLQDYARREPVKLVAYGAGAGALLWILKPWKLLSAATVATLILRNVDVAGMVSGLSRKSTDPSGAALPPASFPNSRGPRRL</sequence>
<protein>
    <submittedName>
        <fullName evidence="2">Uncharacterized protein</fullName>
    </submittedName>
</protein>
<evidence type="ECO:0000256" key="1">
    <source>
        <dbReference type="SAM" id="MobiDB-lite"/>
    </source>
</evidence>
<evidence type="ECO:0000313" key="2">
    <source>
        <dbReference type="EMBL" id="MEJ8852184.1"/>
    </source>
</evidence>
<feature type="region of interest" description="Disordered" evidence="1">
    <location>
        <begin position="139"/>
        <end position="163"/>
    </location>
</feature>
<proteinExistence type="predicted"/>
<evidence type="ECO:0000313" key="3">
    <source>
        <dbReference type="Proteomes" id="UP001385892"/>
    </source>
</evidence>
<accession>A0ABU8WZ53</accession>
<dbReference type="Proteomes" id="UP001385892">
    <property type="component" value="Unassembled WGS sequence"/>
</dbReference>
<comment type="caution">
    <text evidence="2">The sequence shown here is derived from an EMBL/GenBank/DDBJ whole genome shotgun (WGS) entry which is preliminary data.</text>
</comment>
<name>A0ABU8WZ53_9BURK</name>
<dbReference type="EMBL" id="JBBKZT010000032">
    <property type="protein sequence ID" value="MEJ8852184.1"/>
    <property type="molecule type" value="Genomic_DNA"/>
</dbReference>
<gene>
    <name evidence="2" type="ORF">WKW82_36530</name>
</gene>